<keyword evidence="1" id="KW-0732">Signal</keyword>
<feature type="non-terminal residue" evidence="2">
    <location>
        <position position="61"/>
    </location>
</feature>
<dbReference type="EMBL" id="KZ302345">
    <property type="protein sequence ID" value="PFH45535.1"/>
    <property type="molecule type" value="Genomic_DNA"/>
</dbReference>
<feature type="non-terminal residue" evidence="2">
    <location>
        <position position="1"/>
    </location>
</feature>
<feature type="signal peptide" evidence="1">
    <location>
        <begin position="1"/>
        <end position="20"/>
    </location>
</feature>
<keyword evidence="3" id="KW-1185">Reference proteome</keyword>
<dbReference type="OrthoDB" id="3231143at2759"/>
<dbReference type="Proteomes" id="UP000242287">
    <property type="component" value="Unassembled WGS sequence"/>
</dbReference>
<evidence type="ECO:0000313" key="2">
    <source>
        <dbReference type="EMBL" id="PFH45535.1"/>
    </source>
</evidence>
<evidence type="ECO:0000256" key="1">
    <source>
        <dbReference type="SAM" id="SignalP"/>
    </source>
</evidence>
<evidence type="ECO:0000313" key="3">
    <source>
        <dbReference type="Proteomes" id="UP000242287"/>
    </source>
</evidence>
<protein>
    <submittedName>
        <fullName evidence="2">Uncharacterized protein</fullName>
    </submittedName>
</protein>
<accession>A0A2A9N6D9</accession>
<organism evidence="2 3">
    <name type="scientific">Amanita thiersii Skay4041</name>
    <dbReference type="NCBI Taxonomy" id="703135"/>
    <lineage>
        <taxon>Eukaryota</taxon>
        <taxon>Fungi</taxon>
        <taxon>Dikarya</taxon>
        <taxon>Basidiomycota</taxon>
        <taxon>Agaricomycotina</taxon>
        <taxon>Agaricomycetes</taxon>
        <taxon>Agaricomycetidae</taxon>
        <taxon>Agaricales</taxon>
        <taxon>Pluteineae</taxon>
        <taxon>Amanitaceae</taxon>
        <taxon>Amanita</taxon>
    </lineage>
</organism>
<dbReference type="AlphaFoldDB" id="A0A2A9N6D9"/>
<name>A0A2A9N6D9_9AGAR</name>
<reference evidence="2 3" key="1">
    <citation type="submission" date="2014-02" db="EMBL/GenBank/DDBJ databases">
        <title>Transposable element dynamics among asymbiotic and ectomycorrhizal Amanita fungi.</title>
        <authorList>
            <consortium name="DOE Joint Genome Institute"/>
            <person name="Hess J."/>
            <person name="Skrede I."/>
            <person name="Wolfe B."/>
            <person name="LaButti K."/>
            <person name="Ohm R.A."/>
            <person name="Grigoriev I.V."/>
            <person name="Pringle A."/>
        </authorList>
    </citation>
    <scope>NUCLEOTIDE SEQUENCE [LARGE SCALE GENOMIC DNA]</scope>
    <source>
        <strain evidence="2 3">SKay4041</strain>
    </source>
</reference>
<proteinExistence type="predicted"/>
<feature type="chain" id="PRO_5012789691" evidence="1">
    <location>
        <begin position="21"/>
        <end position="61"/>
    </location>
</feature>
<sequence>HPSAISVLNMSFIIVWNVTGEFFVSPKNMTRGSNNPLLVLKAAFHSSPSLIRILLYPHRIS</sequence>
<gene>
    <name evidence="2" type="ORF">AMATHDRAFT_103860</name>
</gene>